<evidence type="ECO:0000313" key="2">
    <source>
        <dbReference type="EMBL" id="GBG73119.1"/>
    </source>
</evidence>
<comment type="caution">
    <text evidence="2">The sequence shown here is derived from an EMBL/GenBank/DDBJ whole genome shotgun (WGS) entry which is preliminary data.</text>
</comment>
<protein>
    <submittedName>
        <fullName evidence="2">Uncharacterized protein</fullName>
    </submittedName>
</protein>
<sequence>MKMYIDAEQARKEDREREKKEKEKRKQEERERELREEEARVAREKREEKRRIKKEEEKRKEADFRKGKAPVYSSGSDDDKNPSNSDVEALSEQAEGLVISEKRKCSAERVVGDSPPMVTPAKHPTKRGQLDPKRLVLSCRHPALKRSPTTRKTPVRSLMKKKKILATVGQMGKLRYVTDNLRELGDLNVDELKQICREEDVQFEEKKKMDTIFVIMEKRTHVAYGVEGNDEETTEVTIKEGMPYPRVGGHVRFKLQDLEGVNPLICNANNVPKLKVSDHESLLAREIATGFSMWINSDKDGITVQRREVIRCMSKTVRIGEKYLDTKDVEALKEKQEGLVLTPLDRNLGETLVMCPKLYFDAMMDMFVLSTGYTIVNDSETTIQQKMKDDARASGLQQFVRWDSKGCIGSM</sequence>
<evidence type="ECO:0000313" key="3">
    <source>
        <dbReference type="Proteomes" id="UP000265515"/>
    </source>
</evidence>
<name>A0A388KSV2_CHABU</name>
<organism evidence="2 3">
    <name type="scientific">Chara braunii</name>
    <name type="common">Braun's stonewort</name>
    <dbReference type="NCBI Taxonomy" id="69332"/>
    <lineage>
        <taxon>Eukaryota</taxon>
        <taxon>Viridiplantae</taxon>
        <taxon>Streptophyta</taxon>
        <taxon>Charophyceae</taxon>
        <taxon>Charales</taxon>
        <taxon>Characeae</taxon>
        <taxon>Chara</taxon>
    </lineage>
</organism>
<gene>
    <name evidence="2" type="ORF">CBR_g12836</name>
</gene>
<reference evidence="2 3" key="1">
    <citation type="journal article" date="2018" name="Cell">
        <title>The Chara Genome: Secondary Complexity and Implications for Plant Terrestrialization.</title>
        <authorList>
            <person name="Nishiyama T."/>
            <person name="Sakayama H."/>
            <person name="Vries J.D."/>
            <person name="Buschmann H."/>
            <person name="Saint-Marcoux D."/>
            <person name="Ullrich K.K."/>
            <person name="Haas F.B."/>
            <person name="Vanderstraeten L."/>
            <person name="Becker D."/>
            <person name="Lang D."/>
            <person name="Vosolsobe S."/>
            <person name="Rombauts S."/>
            <person name="Wilhelmsson P.K.I."/>
            <person name="Janitza P."/>
            <person name="Kern R."/>
            <person name="Heyl A."/>
            <person name="Rumpler F."/>
            <person name="Villalobos L.I.A.C."/>
            <person name="Clay J.M."/>
            <person name="Skokan R."/>
            <person name="Toyoda A."/>
            <person name="Suzuki Y."/>
            <person name="Kagoshima H."/>
            <person name="Schijlen E."/>
            <person name="Tajeshwar N."/>
            <person name="Catarino B."/>
            <person name="Hetherington A.J."/>
            <person name="Saltykova A."/>
            <person name="Bonnot C."/>
            <person name="Breuninger H."/>
            <person name="Symeonidi A."/>
            <person name="Radhakrishnan G.V."/>
            <person name="Van Nieuwerburgh F."/>
            <person name="Deforce D."/>
            <person name="Chang C."/>
            <person name="Karol K.G."/>
            <person name="Hedrich R."/>
            <person name="Ulvskov P."/>
            <person name="Glockner G."/>
            <person name="Delwiche C.F."/>
            <person name="Petrasek J."/>
            <person name="Van de Peer Y."/>
            <person name="Friml J."/>
            <person name="Beilby M."/>
            <person name="Dolan L."/>
            <person name="Kohara Y."/>
            <person name="Sugano S."/>
            <person name="Fujiyama A."/>
            <person name="Delaux P.-M."/>
            <person name="Quint M."/>
            <person name="TheiBen G."/>
            <person name="Hagemann M."/>
            <person name="Harholt J."/>
            <person name="Dunand C."/>
            <person name="Zachgo S."/>
            <person name="Langdale J."/>
            <person name="Maumus F."/>
            <person name="Straeten D.V.D."/>
            <person name="Gould S.B."/>
            <person name="Rensing S.A."/>
        </authorList>
    </citation>
    <scope>NUCLEOTIDE SEQUENCE [LARGE SCALE GENOMIC DNA]</scope>
    <source>
        <strain evidence="2 3">S276</strain>
    </source>
</reference>
<evidence type="ECO:0000256" key="1">
    <source>
        <dbReference type="SAM" id="MobiDB-lite"/>
    </source>
</evidence>
<feature type="compositionally biased region" description="Basic and acidic residues" evidence="1">
    <location>
        <begin position="8"/>
        <end position="66"/>
    </location>
</feature>
<dbReference type="AlphaFoldDB" id="A0A388KSV2"/>
<keyword evidence="3" id="KW-1185">Reference proteome</keyword>
<feature type="region of interest" description="Disordered" evidence="1">
    <location>
        <begin position="1"/>
        <end position="91"/>
    </location>
</feature>
<dbReference type="Proteomes" id="UP000265515">
    <property type="component" value="Unassembled WGS sequence"/>
</dbReference>
<dbReference type="Gramene" id="GBG73119">
    <property type="protein sequence ID" value="GBG73119"/>
    <property type="gene ID" value="CBR_g12836"/>
</dbReference>
<accession>A0A388KSV2</accession>
<feature type="region of interest" description="Disordered" evidence="1">
    <location>
        <begin position="106"/>
        <end position="128"/>
    </location>
</feature>
<proteinExistence type="predicted"/>
<dbReference type="EMBL" id="BFEA01000177">
    <property type="protein sequence ID" value="GBG73119.1"/>
    <property type="molecule type" value="Genomic_DNA"/>
</dbReference>